<evidence type="ECO:0000313" key="3">
    <source>
        <dbReference type="Proteomes" id="UP000612956"/>
    </source>
</evidence>
<dbReference type="InterPro" id="IPR016040">
    <property type="entry name" value="NAD(P)-bd_dom"/>
</dbReference>
<dbReference type="RefSeq" id="WP_188827115.1">
    <property type="nucleotide sequence ID" value="NZ_BMMW01000001.1"/>
</dbReference>
<dbReference type="SUPFAM" id="SSF51735">
    <property type="entry name" value="NAD(P)-binding Rossmann-fold domains"/>
    <property type="match status" value="1"/>
</dbReference>
<dbReference type="Proteomes" id="UP000612956">
    <property type="component" value="Unassembled WGS sequence"/>
</dbReference>
<dbReference type="AlphaFoldDB" id="A0A917Q9V6"/>
<reference evidence="2" key="1">
    <citation type="journal article" date="2014" name="Int. J. Syst. Evol. Microbiol.">
        <title>Complete genome sequence of Corynebacterium casei LMG S-19264T (=DSM 44701T), isolated from a smear-ripened cheese.</title>
        <authorList>
            <consortium name="US DOE Joint Genome Institute (JGI-PGF)"/>
            <person name="Walter F."/>
            <person name="Albersmeier A."/>
            <person name="Kalinowski J."/>
            <person name="Ruckert C."/>
        </authorList>
    </citation>
    <scope>NUCLEOTIDE SEQUENCE</scope>
    <source>
        <strain evidence="2">CGMCC 4.7278</strain>
    </source>
</reference>
<proteinExistence type="predicted"/>
<feature type="domain" description="NAD(P)-binding" evidence="1">
    <location>
        <begin position="12"/>
        <end position="139"/>
    </location>
</feature>
<sequence length="257" mass="26996">MLTQPLRIAVFGGTGLIGQHITAELRAAGHDARPHARATGVDLMTGVGLAEALIGVDVAIDATQAPVPDFSAANFFQTTASNLHAAALEAGVGHLVLLSIVGVDQVPNLGYYQAKTVQEKLFESAPVPFSIVRATQFFEYVDEILAWTSDSDVVRLPSTRLRPIAADDAASFIADIATGSPLGGTIDVVGPEVLGLDEIGRITSIARRDTRPIRIDDSAGPFALAAGDVLTSPAAERVGATRYRDWLATRLLPTSST</sequence>
<comment type="caution">
    <text evidence="2">The sequence shown here is derived from an EMBL/GenBank/DDBJ whole genome shotgun (WGS) entry which is preliminary data.</text>
</comment>
<keyword evidence="3" id="KW-1185">Reference proteome</keyword>
<evidence type="ECO:0000259" key="1">
    <source>
        <dbReference type="Pfam" id="PF13460"/>
    </source>
</evidence>
<dbReference type="EMBL" id="BMMW01000001">
    <property type="protein sequence ID" value="GGK36878.1"/>
    <property type="molecule type" value="Genomic_DNA"/>
</dbReference>
<dbReference type="InterPro" id="IPR036291">
    <property type="entry name" value="NAD(P)-bd_dom_sf"/>
</dbReference>
<gene>
    <name evidence="2" type="ORF">GCM10011591_05720</name>
</gene>
<dbReference type="PANTHER" id="PTHR12126">
    <property type="entry name" value="NADH-UBIQUINONE OXIDOREDUCTASE 39 KDA SUBUNIT-RELATED"/>
    <property type="match status" value="1"/>
</dbReference>
<evidence type="ECO:0000313" key="2">
    <source>
        <dbReference type="EMBL" id="GGK36878.1"/>
    </source>
</evidence>
<dbReference type="Gene3D" id="3.40.50.720">
    <property type="entry name" value="NAD(P)-binding Rossmann-like Domain"/>
    <property type="match status" value="1"/>
</dbReference>
<accession>A0A917Q9V6</accession>
<dbReference type="GO" id="GO:0044877">
    <property type="term" value="F:protein-containing complex binding"/>
    <property type="evidence" value="ECO:0007669"/>
    <property type="project" value="TreeGrafter"/>
</dbReference>
<name>A0A917Q9V6_9NOCA</name>
<dbReference type="PANTHER" id="PTHR12126:SF11">
    <property type="entry name" value="NADH DEHYDROGENASE [UBIQUINONE] 1 ALPHA SUBCOMPLEX SUBUNIT 9, MITOCHONDRIAL"/>
    <property type="match status" value="1"/>
</dbReference>
<organism evidence="2 3">
    <name type="scientific">Nocardia camponoti</name>
    <dbReference type="NCBI Taxonomy" id="1616106"/>
    <lineage>
        <taxon>Bacteria</taxon>
        <taxon>Bacillati</taxon>
        <taxon>Actinomycetota</taxon>
        <taxon>Actinomycetes</taxon>
        <taxon>Mycobacteriales</taxon>
        <taxon>Nocardiaceae</taxon>
        <taxon>Nocardia</taxon>
    </lineage>
</organism>
<protein>
    <submittedName>
        <fullName evidence="2">LysR family transcriptional regulator</fullName>
    </submittedName>
</protein>
<dbReference type="Pfam" id="PF13460">
    <property type="entry name" value="NAD_binding_10"/>
    <property type="match status" value="1"/>
</dbReference>
<dbReference type="InterPro" id="IPR051207">
    <property type="entry name" value="ComplexI_NDUFA9_subunit"/>
</dbReference>
<reference evidence="2" key="2">
    <citation type="submission" date="2020-09" db="EMBL/GenBank/DDBJ databases">
        <authorList>
            <person name="Sun Q."/>
            <person name="Zhou Y."/>
        </authorList>
    </citation>
    <scope>NUCLEOTIDE SEQUENCE</scope>
    <source>
        <strain evidence="2">CGMCC 4.7278</strain>
    </source>
</reference>